<protein>
    <submittedName>
        <fullName evidence="2">Uncharacterized protein</fullName>
    </submittedName>
</protein>
<keyword evidence="3" id="KW-1185">Reference proteome</keyword>
<feature type="region of interest" description="Disordered" evidence="1">
    <location>
        <begin position="305"/>
        <end position="329"/>
    </location>
</feature>
<feature type="compositionally biased region" description="Pro residues" evidence="1">
    <location>
        <begin position="318"/>
        <end position="329"/>
    </location>
</feature>
<gene>
    <name evidence="2" type="ORF">KY290_017564</name>
</gene>
<feature type="region of interest" description="Disordered" evidence="1">
    <location>
        <begin position="190"/>
        <end position="229"/>
    </location>
</feature>
<feature type="compositionally biased region" description="Polar residues" evidence="1">
    <location>
        <begin position="65"/>
        <end position="74"/>
    </location>
</feature>
<evidence type="ECO:0000313" key="3">
    <source>
        <dbReference type="Proteomes" id="UP000826656"/>
    </source>
</evidence>
<name>A0ABQ7VBW7_SOLTU</name>
<proteinExistence type="predicted"/>
<organism evidence="2 3">
    <name type="scientific">Solanum tuberosum</name>
    <name type="common">Potato</name>
    <dbReference type="NCBI Taxonomy" id="4113"/>
    <lineage>
        <taxon>Eukaryota</taxon>
        <taxon>Viridiplantae</taxon>
        <taxon>Streptophyta</taxon>
        <taxon>Embryophyta</taxon>
        <taxon>Tracheophyta</taxon>
        <taxon>Spermatophyta</taxon>
        <taxon>Magnoliopsida</taxon>
        <taxon>eudicotyledons</taxon>
        <taxon>Gunneridae</taxon>
        <taxon>Pentapetalae</taxon>
        <taxon>asterids</taxon>
        <taxon>lamiids</taxon>
        <taxon>Solanales</taxon>
        <taxon>Solanaceae</taxon>
        <taxon>Solanoideae</taxon>
        <taxon>Solaneae</taxon>
        <taxon>Solanum</taxon>
    </lineage>
</organism>
<dbReference type="EMBL" id="JAIVGD010000013">
    <property type="protein sequence ID" value="KAH0761491.1"/>
    <property type="molecule type" value="Genomic_DNA"/>
</dbReference>
<feature type="region of interest" description="Disordered" evidence="1">
    <location>
        <begin position="64"/>
        <end position="164"/>
    </location>
</feature>
<reference evidence="2 3" key="1">
    <citation type="journal article" date="2021" name="bioRxiv">
        <title>Chromosome-scale and haplotype-resolved genome assembly of a tetraploid potato cultivar.</title>
        <authorList>
            <person name="Sun H."/>
            <person name="Jiao W.-B."/>
            <person name="Krause K."/>
            <person name="Campoy J.A."/>
            <person name="Goel M."/>
            <person name="Folz-Donahue K."/>
            <person name="Kukat C."/>
            <person name="Huettel B."/>
            <person name="Schneeberger K."/>
        </authorList>
    </citation>
    <scope>NUCLEOTIDE SEQUENCE [LARGE SCALE GENOMIC DNA]</scope>
    <source>
        <strain evidence="2">SolTubOtavaFocal</strain>
        <tissue evidence="2">Leaves</tissue>
    </source>
</reference>
<dbReference type="Proteomes" id="UP000826656">
    <property type="component" value="Unassembled WGS sequence"/>
</dbReference>
<feature type="compositionally biased region" description="Low complexity" evidence="1">
    <location>
        <begin position="194"/>
        <end position="210"/>
    </location>
</feature>
<evidence type="ECO:0000256" key="1">
    <source>
        <dbReference type="SAM" id="MobiDB-lite"/>
    </source>
</evidence>
<sequence>MYLCFLVDQHSKTQVTKISIQRIVDHSESVGEPLCFSEDPFGYVLFHCLLISVARMIGGLVPTSLRKSFPTSRSRAPRPLPGLQASYPEAPPRPRGVVPRGPTPASRRCATRHPPPSRDSRRCAMRPYSASRRRATRPPSASRLRATRPLSTSRRRATRPPHPANLEALCPEAAHPPSLKALCPETLRASRIHPTSSPAPRSLRRSASMPPTSPPEALRILSPKSPTPFREASFQEATSWPRGVVPRVPPWPRGIIPRGPTLALRSRASRPHPGLEKSCFETPPPYPPGLEALCPELPLSRLRSLSSSPFTASRRRPLSPPNPPSLEAS</sequence>
<evidence type="ECO:0000313" key="2">
    <source>
        <dbReference type="EMBL" id="KAH0761491.1"/>
    </source>
</evidence>
<accession>A0ABQ7VBW7</accession>
<feature type="region of interest" description="Disordered" evidence="1">
    <location>
        <begin position="266"/>
        <end position="292"/>
    </location>
</feature>
<comment type="caution">
    <text evidence="2">The sequence shown here is derived from an EMBL/GenBank/DDBJ whole genome shotgun (WGS) entry which is preliminary data.</text>
</comment>